<comment type="caution">
    <text evidence="2">The sequence shown here is derived from an EMBL/GenBank/DDBJ whole genome shotgun (WGS) entry which is preliminary data.</text>
</comment>
<accession>A0A150G5A9</accession>
<feature type="region of interest" description="Disordered" evidence="1">
    <location>
        <begin position="595"/>
        <end position="635"/>
    </location>
</feature>
<dbReference type="AlphaFoldDB" id="A0A150G5A9"/>
<feature type="region of interest" description="Disordered" evidence="1">
    <location>
        <begin position="208"/>
        <end position="227"/>
    </location>
</feature>
<evidence type="ECO:0000256" key="1">
    <source>
        <dbReference type="SAM" id="MobiDB-lite"/>
    </source>
</evidence>
<evidence type="ECO:0000313" key="2">
    <source>
        <dbReference type="EMBL" id="KXZ45069.1"/>
    </source>
</evidence>
<proteinExistence type="predicted"/>
<reference evidence="3" key="1">
    <citation type="journal article" date="2016" name="Nat. Commun.">
        <title>The Gonium pectorale genome demonstrates co-option of cell cycle regulation during the evolution of multicellularity.</title>
        <authorList>
            <person name="Hanschen E.R."/>
            <person name="Marriage T.N."/>
            <person name="Ferris P.J."/>
            <person name="Hamaji T."/>
            <person name="Toyoda A."/>
            <person name="Fujiyama A."/>
            <person name="Neme R."/>
            <person name="Noguchi H."/>
            <person name="Minakuchi Y."/>
            <person name="Suzuki M."/>
            <person name="Kawai-Toyooka H."/>
            <person name="Smith D.R."/>
            <person name="Sparks H."/>
            <person name="Anderson J."/>
            <person name="Bakaric R."/>
            <person name="Luria V."/>
            <person name="Karger A."/>
            <person name="Kirschner M.W."/>
            <person name="Durand P.M."/>
            <person name="Michod R.E."/>
            <person name="Nozaki H."/>
            <person name="Olson B.J."/>
        </authorList>
    </citation>
    <scope>NUCLEOTIDE SEQUENCE [LARGE SCALE GENOMIC DNA]</scope>
    <source>
        <strain evidence="3">NIES-2863</strain>
    </source>
</reference>
<organism evidence="2 3">
    <name type="scientific">Gonium pectorale</name>
    <name type="common">Green alga</name>
    <dbReference type="NCBI Taxonomy" id="33097"/>
    <lineage>
        <taxon>Eukaryota</taxon>
        <taxon>Viridiplantae</taxon>
        <taxon>Chlorophyta</taxon>
        <taxon>core chlorophytes</taxon>
        <taxon>Chlorophyceae</taxon>
        <taxon>CS clade</taxon>
        <taxon>Chlamydomonadales</taxon>
        <taxon>Volvocaceae</taxon>
        <taxon>Gonium</taxon>
    </lineage>
</organism>
<sequence length="680" mass="71239">MADSVDAAKRDSRRSKEALRLLREQMAVLRSISSSCRNHAELYEQVVQLQELLQAELLASGLLEQWAGLLLTVTEARSTDAALSELERSVRSALADVLRDFCFRLPRASRSQLPTGPNLSFLMSCHIVSACADLECGGGGEGGTYGMPPAFRLPFQSYMLSSSLAAWADAVKAERQRLLAALGMETPAAMLSGCPLRALYRRELSLLQQQQGQDGREGQQPPAETDAAAVRELEAARQRLELSATPPLNTTATFELCMRLAGAAMATAAETPELATGAGPSSSGGSHGQAAACGLSAKGVLDLAAMSLQCGRAALAGEEALREPHLPPALAARLGRWWELFAAAVTAAARLKLTFFEAVTYMGCLFVHLCAHPGPATQPSAGVAAALGAGCLRCLASLLPLVLRPGFESELDTYISTFFIYGDTWMQLLAFGETTETVSLVAAVAEALALHTAAPTQPHAAGTMAAAAEAEQACHFASTFFGSLLLYKLWQPGLSLPPHPSGAAGAANAVCAAGAAAGYLPSGDRAERLAAVASVVVARLLPEMARLLQGLLQRLHAGALDDRQLDSVRVLLMDLLRMVPWPAVGLARSSGALGEARQSADGGGGSNDDRAGSGGESSERSGGGDTGSGGGGDSAAAESWRQLLLVERLPTFLPPEEWERLVQWSGLLLPPVRARELVSG</sequence>
<protein>
    <submittedName>
        <fullName evidence="2">Uncharacterized protein</fullName>
    </submittedName>
</protein>
<gene>
    <name evidence="2" type="ORF">GPECTOR_59g678</name>
</gene>
<name>A0A150G5A9_GONPE</name>
<dbReference type="EMBL" id="LSYV01000060">
    <property type="protein sequence ID" value="KXZ45069.1"/>
    <property type="molecule type" value="Genomic_DNA"/>
</dbReference>
<keyword evidence="3" id="KW-1185">Reference proteome</keyword>
<dbReference type="Proteomes" id="UP000075714">
    <property type="component" value="Unassembled WGS sequence"/>
</dbReference>
<evidence type="ECO:0000313" key="3">
    <source>
        <dbReference type="Proteomes" id="UP000075714"/>
    </source>
</evidence>
<feature type="compositionally biased region" description="Gly residues" evidence="1">
    <location>
        <begin position="621"/>
        <end position="633"/>
    </location>
</feature>